<feature type="transmembrane region" description="Helical" evidence="7">
    <location>
        <begin position="327"/>
        <end position="348"/>
    </location>
</feature>
<evidence type="ECO:0000256" key="4">
    <source>
        <dbReference type="ARBA" id="ARBA00022692"/>
    </source>
</evidence>
<feature type="transmembrane region" description="Helical" evidence="7">
    <location>
        <begin position="427"/>
        <end position="449"/>
    </location>
</feature>
<dbReference type="PIRSF" id="PIRSF006603">
    <property type="entry name" value="DinF"/>
    <property type="match status" value="1"/>
</dbReference>
<feature type="transmembrane region" description="Helical" evidence="7">
    <location>
        <begin position="199"/>
        <end position="224"/>
    </location>
</feature>
<dbReference type="GO" id="GO:0015297">
    <property type="term" value="F:antiporter activity"/>
    <property type="evidence" value="ECO:0007669"/>
    <property type="project" value="InterPro"/>
</dbReference>
<feature type="transmembrane region" description="Helical" evidence="7">
    <location>
        <begin position="368"/>
        <end position="390"/>
    </location>
</feature>
<accession>A0A411HNV0</accession>
<keyword evidence="6 7" id="KW-0472">Membrane</keyword>
<proteinExistence type="predicted"/>
<keyword evidence="2" id="KW-0813">Transport</keyword>
<dbReference type="NCBIfam" id="TIGR00797">
    <property type="entry name" value="matE"/>
    <property type="match status" value="1"/>
</dbReference>
<dbReference type="CDD" id="cd13138">
    <property type="entry name" value="MATE_yoeA_like"/>
    <property type="match status" value="1"/>
</dbReference>
<feature type="transmembrane region" description="Helical" evidence="7">
    <location>
        <begin position="21"/>
        <end position="44"/>
    </location>
</feature>
<feature type="transmembrane region" description="Helical" evidence="7">
    <location>
        <begin position="245"/>
        <end position="275"/>
    </location>
</feature>
<dbReference type="EMBL" id="CP035704">
    <property type="protein sequence ID" value="QBB72154.1"/>
    <property type="molecule type" value="Genomic_DNA"/>
</dbReference>
<feature type="transmembrane region" description="Helical" evidence="7">
    <location>
        <begin position="397"/>
        <end position="415"/>
    </location>
</feature>
<feature type="transmembrane region" description="Helical" evidence="7">
    <location>
        <begin position="172"/>
        <end position="193"/>
    </location>
</feature>
<evidence type="ECO:0000256" key="1">
    <source>
        <dbReference type="ARBA" id="ARBA00004429"/>
    </source>
</evidence>
<feature type="transmembrane region" description="Helical" evidence="7">
    <location>
        <begin position="140"/>
        <end position="160"/>
    </location>
</feature>
<comment type="subcellular location">
    <subcellularLocation>
        <location evidence="1">Cell inner membrane</location>
        <topology evidence="1">Multi-pass membrane protein</topology>
    </subcellularLocation>
</comment>
<keyword evidence="5 7" id="KW-1133">Transmembrane helix</keyword>
<feature type="transmembrane region" description="Helical" evidence="7">
    <location>
        <begin position="98"/>
        <end position="120"/>
    </location>
</feature>
<dbReference type="PANTHER" id="PTHR43549">
    <property type="entry name" value="MULTIDRUG RESISTANCE PROTEIN YPNP-RELATED"/>
    <property type="match status" value="1"/>
</dbReference>
<dbReference type="Pfam" id="PF01554">
    <property type="entry name" value="MatE"/>
    <property type="match status" value="2"/>
</dbReference>
<reference evidence="8 9" key="1">
    <citation type="submission" date="2019-01" db="EMBL/GenBank/DDBJ databases">
        <title>Pseudolysobacter antarctica gen. nov., sp. nov., isolated from Fildes Peninsula, Antarctica.</title>
        <authorList>
            <person name="Wei Z."/>
            <person name="Peng F."/>
        </authorList>
    </citation>
    <scope>NUCLEOTIDE SEQUENCE [LARGE SCALE GENOMIC DNA]</scope>
    <source>
        <strain evidence="8 9">AQ6-296</strain>
    </source>
</reference>
<keyword evidence="3" id="KW-1003">Cell membrane</keyword>
<gene>
    <name evidence="8" type="ORF">ELE36_18280</name>
</gene>
<dbReference type="InterPro" id="IPR002528">
    <property type="entry name" value="MATE_fam"/>
</dbReference>
<evidence type="ECO:0000256" key="5">
    <source>
        <dbReference type="ARBA" id="ARBA00022989"/>
    </source>
</evidence>
<sequence>MSSVSIPSRPLLTEGPIAKTLFFFSLPILFGNVLQSLNGSINAIWVGHYLGEAALTATANANTILFFLIGSIFGVGMAATILVGQSMGARDVDQAKRVVGTSVTFFVGLSLLVALLGFALSNQLMSWMHMPADALPLAVAYLRIIFLGVPFMFTYTFLMMVLRGAGDSKTPFIFLVVSVILDIALNPLLIFGWGPIPAMGIAGSATATLIAQVVSLFGLIAHLYRSKHFLCIHRGEGHYLRIDRVILGALIGKGIPMGLQMIVISLSMIFMISLVNRFGSQTAAAYGACFQLWNYIQMPAFAVGAAVSSMAAQNVGAKLWDRVSRTAVIGVAYNFLMTGGLVILIYLFNRGALGLFLPDDGDAIRIAQHLNAIVVWSFVFFGVTFVISGVVRSTGAVIPPLIILFISMWLLRIPFAYLLVDSWGADAIWWSFPLGALASMILSLAYYRLGNWKNAHMLKAGAAADTARDIAAIAPVAIVAE</sequence>
<keyword evidence="4 7" id="KW-0812">Transmembrane</keyword>
<organism evidence="8 9">
    <name type="scientific">Pseudolysobacter antarcticus</name>
    <dbReference type="NCBI Taxonomy" id="2511995"/>
    <lineage>
        <taxon>Bacteria</taxon>
        <taxon>Pseudomonadati</taxon>
        <taxon>Pseudomonadota</taxon>
        <taxon>Gammaproteobacteria</taxon>
        <taxon>Lysobacterales</taxon>
        <taxon>Rhodanobacteraceae</taxon>
        <taxon>Pseudolysobacter</taxon>
    </lineage>
</organism>
<dbReference type="AlphaFoldDB" id="A0A411HNV0"/>
<evidence type="ECO:0000313" key="8">
    <source>
        <dbReference type="EMBL" id="QBB72154.1"/>
    </source>
</evidence>
<feature type="transmembrane region" description="Helical" evidence="7">
    <location>
        <begin position="64"/>
        <end position="86"/>
    </location>
</feature>
<evidence type="ECO:0000256" key="7">
    <source>
        <dbReference type="SAM" id="Phobius"/>
    </source>
</evidence>
<keyword evidence="9" id="KW-1185">Reference proteome</keyword>
<protein>
    <submittedName>
        <fullName evidence="8">MATE family efflux transporter</fullName>
    </submittedName>
</protein>
<evidence type="ECO:0000256" key="2">
    <source>
        <dbReference type="ARBA" id="ARBA00022448"/>
    </source>
</evidence>
<dbReference type="InterPro" id="IPR052031">
    <property type="entry name" value="Membrane_Transporter-Flippase"/>
</dbReference>
<evidence type="ECO:0000313" key="9">
    <source>
        <dbReference type="Proteomes" id="UP000291562"/>
    </source>
</evidence>
<dbReference type="KEGG" id="xbc:ELE36_18280"/>
<evidence type="ECO:0000256" key="3">
    <source>
        <dbReference type="ARBA" id="ARBA00022475"/>
    </source>
</evidence>
<feature type="transmembrane region" description="Helical" evidence="7">
    <location>
        <begin position="295"/>
        <end position="315"/>
    </location>
</feature>
<evidence type="ECO:0000256" key="6">
    <source>
        <dbReference type="ARBA" id="ARBA00023136"/>
    </source>
</evidence>
<dbReference type="GO" id="GO:0042910">
    <property type="term" value="F:xenobiotic transmembrane transporter activity"/>
    <property type="evidence" value="ECO:0007669"/>
    <property type="project" value="InterPro"/>
</dbReference>
<dbReference type="GO" id="GO:0005886">
    <property type="term" value="C:plasma membrane"/>
    <property type="evidence" value="ECO:0007669"/>
    <property type="project" value="UniProtKB-SubCell"/>
</dbReference>
<dbReference type="OrthoDB" id="9806302at2"/>
<name>A0A411HNV0_9GAMM</name>
<dbReference type="Proteomes" id="UP000291562">
    <property type="component" value="Chromosome"/>
</dbReference>
<dbReference type="PANTHER" id="PTHR43549:SF3">
    <property type="entry name" value="MULTIDRUG RESISTANCE PROTEIN YPNP-RELATED"/>
    <property type="match status" value="1"/>
</dbReference>
<dbReference type="InterPro" id="IPR048279">
    <property type="entry name" value="MdtK-like"/>
</dbReference>